<dbReference type="AlphaFoldDB" id="A0AAD9VRN4"/>
<dbReference type="Proteomes" id="UP001258017">
    <property type="component" value="Unassembled WGS sequence"/>
</dbReference>
<gene>
    <name evidence="1" type="ORF">KPH14_006695</name>
</gene>
<reference evidence="1" key="2">
    <citation type="journal article" date="2023" name="Commun. Biol.">
        <title>Intrasexual cuticular hydrocarbon dimorphism in a wasp sheds light on hydrocarbon biosynthesis genes in Hymenoptera.</title>
        <authorList>
            <person name="Moris V.C."/>
            <person name="Podsiadlowski L."/>
            <person name="Martin S."/>
            <person name="Oeyen J.P."/>
            <person name="Donath A."/>
            <person name="Petersen M."/>
            <person name="Wilbrandt J."/>
            <person name="Misof B."/>
            <person name="Liedtke D."/>
            <person name="Thamm M."/>
            <person name="Scheiner R."/>
            <person name="Schmitt T."/>
            <person name="Niehuis O."/>
        </authorList>
    </citation>
    <scope>NUCLEOTIDE SEQUENCE</scope>
    <source>
        <strain evidence="1">GBR_01_08_01A</strain>
    </source>
</reference>
<proteinExistence type="predicted"/>
<protein>
    <submittedName>
        <fullName evidence="1">Uncharacterized protein</fullName>
    </submittedName>
</protein>
<keyword evidence="2" id="KW-1185">Reference proteome</keyword>
<evidence type="ECO:0000313" key="1">
    <source>
        <dbReference type="EMBL" id="KAK2584299.1"/>
    </source>
</evidence>
<comment type="caution">
    <text evidence="1">The sequence shown here is derived from an EMBL/GenBank/DDBJ whole genome shotgun (WGS) entry which is preliminary data.</text>
</comment>
<name>A0AAD9VRN4_9HYME</name>
<sequence>MTEENKTAKNFMQVSCNWTIDNNKHYVDAITTMPLSVVPERISLDDIISLDTCICLHSMEQEIEPCKLDIKTTNSQKISRIVILSEAYILEFFKQYGEYAGTVFAELVDKFDGNFVHLAEVTLDPPTTEASIKFTKTKNTQPILWIYGIKLILTEPVKENESEMLDYTVTNFLINLNGSTRKQANIAKKMLESFTSQGSNTTNDNDMSLKNLMTVFSNASEVRNNHKNIIEDIKKDDAICKEDCKDIEVTDIKAYINNKFHDMEERTMHRLDEIEQKMNRKLDAILEKLEVRLK</sequence>
<accession>A0AAD9VRN4</accession>
<dbReference type="EMBL" id="JAIFRP010000026">
    <property type="protein sequence ID" value="KAK2584299.1"/>
    <property type="molecule type" value="Genomic_DNA"/>
</dbReference>
<dbReference type="PANTHER" id="PTHR14787">
    <property type="entry name" value="C10ORF188 FAMILY MEMBER"/>
    <property type="match status" value="1"/>
</dbReference>
<dbReference type="PANTHER" id="PTHR14787:SF1">
    <property type="entry name" value="ATPASE PAAT"/>
    <property type="match status" value="1"/>
</dbReference>
<dbReference type="InterPro" id="IPR028043">
    <property type="entry name" value="PAAT-like"/>
</dbReference>
<evidence type="ECO:0000313" key="2">
    <source>
        <dbReference type="Proteomes" id="UP001258017"/>
    </source>
</evidence>
<dbReference type="Pfam" id="PF14958">
    <property type="entry name" value="PAAT-like"/>
    <property type="match status" value="1"/>
</dbReference>
<organism evidence="1 2">
    <name type="scientific">Odynerus spinipes</name>
    <dbReference type="NCBI Taxonomy" id="1348599"/>
    <lineage>
        <taxon>Eukaryota</taxon>
        <taxon>Metazoa</taxon>
        <taxon>Ecdysozoa</taxon>
        <taxon>Arthropoda</taxon>
        <taxon>Hexapoda</taxon>
        <taxon>Insecta</taxon>
        <taxon>Pterygota</taxon>
        <taxon>Neoptera</taxon>
        <taxon>Endopterygota</taxon>
        <taxon>Hymenoptera</taxon>
        <taxon>Apocrita</taxon>
        <taxon>Aculeata</taxon>
        <taxon>Vespoidea</taxon>
        <taxon>Vespidae</taxon>
        <taxon>Eumeninae</taxon>
        <taxon>Odynerus</taxon>
    </lineage>
</organism>
<reference evidence="1" key="1">
    <citation type="submission" date="2021-08" db="EMBL/GenBank/DDBJ databases">
        <authorList>
            <person name="Misof B."/>
            <person name="Oliver O."/>
            <person name="Podsiadlowski L."/>
            <person name="Donath A."/>
            <person name="Peters R."/>
            <person name="Mayer C."/>
            <person name="Rust J."/>
            <person name="Gunkel S."/>
            <person name="Lesny P."/>
            <person name="Martin S."/>
            <person name="Oeyen J.P."/>
            <person name="Petersen M."/>
            <person name="Panagiotis P."/>
            <person name="Wilbrandt J."/>
            <person name="Tanja T."/>
        </authorList>
    </citation>
    <scope>NUCLEOTIDE SEQUENCE</scope>
    <source>
        <strain evidence="1">GBR_01_08_01A</strain>
        <tissue evidence="1">Thorax + abdomen</tissue>
    </source>
</reference>